<proteinExistence type="predicted"/>
<reference evidence="1 2" key="1">
    <citation type="submission" date="2015-07" db="EMBL/GenBank/DDBJ databases">
        <title>The genome of Melipona quadrifasciata.</title>
        <authorList>
            <person name="Pan H."/>
            <person name="Kapheim K."/>
        </authorList>
    </citation>
    <scope>NUCLEOTIDE SEQUENCE [LARGE SCALE GENOMIC DNA]</scope>
    <source>
        <strain evidence="1">0111107301</strain>
        <tissue evidence="1">Whole body</tissue>
    </source>
</reference>
<gene>
    <name evidence="1" type="ORF">WN51_04609</name>
</gene>
<organism evidence="1 2">
    <name type="scientific">Melipona quadrifasciata</name>
    <dbReference type="NCBI Taxonomy" id="166423"/>
    <lineage>
        <taxon>Eukaryota</taxon>
        <taxon>Metazoa</taxon>
        <taxon>Ecdysozoa</taxon>
        <taxon>Arthropoda</taxon>
        <taxon>Hexapoda</taxon>
        <taxon>Insecta</taxon>
        <taxon>Pterygota</taxon>
        <taxon>Neoptera</taxon>
        <taxon>Endopterygota</taxon>
        <taxon>Hymenoptera</taxon>
        <taxon>Apocrita</taxon>
        <taxon>Aculeata</taxon>
        <taxon>Apoidea</taxon>
        <taxon>Anthophila</taxon>
        <taxon>Apidae</taxon>
        <taxon>Melipona</taxon>
    </lineage>
</organism>
<evidence type="ECO:0000313" key="1">
    <source>
        <dbReference type="EMBL" id="KOX70092.1"/>
    </source>
</evidence>
<dbReference type="AlphaFoldDB" id="A0A0N0BD87"/>
<sequence length="68" mass="7290">MERKFDRMAVTPVVSSGEGSSWREVRTSCAEVTKTGAKPLASKMPGGSCSRYSSAPDIIIFIYISATS</sequence>
<name>A0A0N0BD87_9HYME</name>
<dbReference type="EMBL" id="KQ435878">
    <property type="protein sequence ID" value="KOX70092.1"/>
    <property type="molecule type" value="Genomic_DNA"/>
</dbReference>
<accession>A0A0N0BD87</accession>
<dbReference type="Proteomes" id="UP000053105">
    <property type="component" value="Unassembled WGS sequence"/>
</dbReference>
<keyword evidence="2" id="KW-1185">Reference proteome</keyword>
<evidence type="ECO:0000313" key="2">
    <source>
        <dbReference type="Proteomes" id="UP000053105"/>
    </source>
</evidence>
<protein>
    <submittedName>
        <fullName evidence="1">Uncharacterized protein</fullName>
    </submittedName>
</protein>